<keyword evidence="1" id="KW-0647">Proteasome</keyword>
<keyword evidence="2" id="KW-1185">Reference proteome</keyword>
<evidence type="ECO:0000313" key="1">
    <source>
        <dbReference type="EMBL" id="MEY9320390.1"/>
    </source>
</evidence>
<protein>
    <submittedName>
        <fullName evidence="1">Proteasome lid subunit RPN8/RPN11</fullName>
    </submittedName>
</protein>
<dbReference type="Proteomes" id="UP001565471">
    <property type="component" value="Unassembled WGS sequence"/>
</dbReference>
<dbReference type="EMBL" id="JBGBZA010000002">
    <property type="protein sequence ID" value="MEY9320390.1"/>
    <property type="molecule type" value="Genomic_DNA"/>
</dbReference>
<proteinExistence type="predicted"/>
<organism evidence="1 2">
    <name type="scientific">Bradyrhizobium elkanii</name>
    <dbReference type="NCBI Taxonomy" id="29448"/>
    <lineage>
        <taxon>Bacteria</taxon>
        <taxon>Pseudomonadati</taxon>
        <taxon>Pseudomonadota</taxon>
        <taxon>Alphaproteobacteria</taxon>
        <taxon>Hyphomicrobiales</taxon>
        <taxon>Nitrobacteraceae</taxon>
        <taxon>Bradyrhizobium</taxon>
    </lineage>
</organism>
<dbReference type="SUPFAM" id="SSF102712">
    <property type="entry name" value="JAB1/MPN domain"/>
    <property type="match status" value="1"/>
</dbReference>
<dbReference type="GO" id="GO:0000502">
    <property type="term" value="C:proteasome complex"/>
    <property type="evidence" value="ECO:0007669"/>
    <property type="project" value="UniProtKB-KW"/>
</dbReference>
<gene>
    <name evidence="1" type="ORF">ABIF29_007189</name>
</gene>
<name>A0ABV4FA95_BRAEL</name>
<evidence type="ECO:0000313" key="2">
    <source>
        <dbReference type="Proteomes" id="UP001565471"/>
    </source>
</evidence>
<accession>A0ABV4FA95</accession>
<comment type="caution">
    <text evidence="1">The sequence shown here is derived from an EMBL/GenBank/DDBJ whole genome shotgun (WGS) entry which is preliminary data.</text>
</comment>
<sequence length="187" mass="21030">MRRTLSCADRPIIRMDHDVRQFVLNSICRHPPEHYAILAGNLSDPHHVTDCRPMPPMLGCDGRLNRGVSHVQLNALFIEYYLNMELLPADKYVLGVIHSHPSNLTQLSGRLDGSGQGDIPSIRAALGRAADAQKNWNDFLAPIITMDVEVREPTFTGWTSQPLLLLTLSSRSRAATWWQRPSRLRTG</sequence>
<reference evidence="1 2" key="1">
    <citation type="submission" date="2024-07" db="EMBL/GenBank/DDBJ databases">
        <title>Genomic Encyclopedia of Type Strains, Phase V (KMG-V): Genome sequencing to study the core and pangenomes of soil and plant-associated prokaryotes.</title>
        <authorList>
            <person name="Whitman W."/>
        </authorList>
    </citation>
    <scope>NUCLEOTIDE SEQUENCE [LARGE SCALE GENOMIC DNA]</scope>
    <source>
        <strain evidence="1 2">USDA 415</strain>
    </source>
</reference>